<evidence type="ECO:0000259" key="3">
    <source>
        <dbReference type="Pfam" id="PF00561"/>
    </source>
</evidence>
<evidence type="ECO:0000313" key="5">
    <source>
        <dbReference type="Proteomes" id="UP001597116"/>
    </source>
</evidence>
<evidence type="ECO:0000256" key="1">
    <source>
        <dbReference type="ARBA" id="ARBA00010088"/>
    </source>
</evidence>
<accession>A0ABW3Q4J4</accession>
<dbReference type="EMBL" id="JBHTLP010000002">
    <property type="protein sequence ID" value="MFD1140562.1"/>
    <property type="molecule type" value="Genomic_DNA"/>
</dbReference>
<feature type="domain" description="AB hydrolase-1" evidence="3">
    <location>
        <begin position="75"/>
        <end position="350"/>
    </location>
</feature>
<proteinExistence type="inferred from homology"/>
<comment type="caution">
    <text evidence="4">The sequence shown here is derived from an EMBL/GenBank/DDBJ whole genome shotgun (WGS) entry which is preliminary data.</text>
</comment>
<dbReference type="RefSeq" id="WP_265989360.1">
    <property type="nucleotide sequence ID" value="NZ_CP110973.1"/>
</dbReference>
<dbReference type="GO" id="GO:0016787">
    <property type="term" value="F:hydrolase activity"/>
    <property type="evidence" value="ECO:0007669"/>
    <property type="project" value="UniProtKB-KW"/>
</dbReference>
<dbReference type="SUPFAM" id="SSF53474">
    <property type="entry name" value="alpha/beta-Hydrolases"/>
    <property type="match status" value="1"/>
</dbReference>
<gene>
    <name evidence="4" type="ORF">ACFQ4C_05565</name>
</gene>
<dbReference type="InterPro" id="IPR050266">
    <property type="entry name" value="AB_hydrolase_sf"/>
</dbReference>
<dbReference type="PANTHER" id="PTHR43798:SF33">
    <property type="entry name" value="HYDROLASE, PUTATIVE (AFU_ORTHOLOGUE AFUA_2G14860)-RELATED"/>
    <property type="match status" value="1"/>
</dbReference>
<protein>
    <submittedName>
        <fullName evidence="4">Alpha/beta fold hydrolase</fullName>
    </submittedName>
</protein>
<dbReference type="InterPro" id="IPR000073">
    <property type="entry name" value="AB_hydrolase_1"/>
</dbReference>
<organism evidence="4 5">
    <name type="scientific">Larkinella insperata</name>
    <dbReference type="NCBI Taxonomy" id="332158"/>
    <lineage>
        <taxon>Bacteria</taxon>
        <taxon>Pseudomonadati</taxon>
        <taxon>Bacteroidota</taxon>
        <taxon>Cytophagia</taxon>
        <taxon>Cytophagales</taxon>
        <taxon>Spirosomataceae</taxon>
        <taxon>Larkinella</taxon>
    </lineage>
</organism>
<dbReference type="PRINTS" id="PR00793">
    <property type="entry name" value="PROAMNOPTASE"/>
</dbReference>
<evidence type="ECO:0000313" key="4">
    <source>
        <dbReference type="EMBL" id="MFD1140562.1"/>
    </source>
</evidence>
<dbReference type="Pfam" id="PF00561">
    <property type="entry name" value="Abhydrolase_1"/>
    <property type="match status" value="1"/>
</dbReference>
<dbReference type="InterPro" id="IPR002410">
    <property type="entry name" value="Peptidase_S33"/>
</dbReference>
<keyword evidence="2 4" id="KW-0378">Hydrolase</keyword>
<sequence length="367" mass="41894">MGKRIRRLIGWLAGTIALLLLTGLGYLAWRSSGQTTPITGPNGEPQPQSIAEWTPVTVNGTRQWLLIRGQDRTKPVLLFLHGGPGLPELSLLTGHELEKRFVVVNWDQRGSGKSYAAEVFQHQPGGLPFTVETLVNDAAEVSRYLSRRFGQPKIYVLAHSWGTLLGVLTVKQHPELFRALFCISQIARQLEAEQVSYDWVLQQARQHGNDRQVDKLLRQGRPPYPPDAWLDYLTWQRELVARYGGGMYRGHFFPLFIRSILQSREYTLADKIRYARGARESVRYLWPAVVNIDLSTTAPELKVPYVLFQGVHDYQTPYVIARRYFNQLQAPRKQLFTFANSAHSPIFEEPERFMHCLNTALASIQAK</sequence>
<keyword evidence="5" id="KW-1185">Reference proteome</keyword>
<dbReference type="Proteomes" id="UP001597116">
    <property type="component" value="Unassembled WGS sequence"/>
</dbReference>
<reference evidence="5" key="1">
    <citation type="journal article" date="2019" name="Int. J. Syst. Evol. Microbiol.">
        <title>The Global Catalogue of Microorganisms (GCM) 10K type strain sequencing project: providing services to taxonomists for standard genome sequencing and annotation.</title>
        <authorList>
            <consortium name="The Broad Institute Genomics Platform"/>
            <consortium name="The Broad Institute Genome Sequencing Center for Infectious Disease"/>
            <person name="Wu L."/>
            <person name="Ma J."/>
        </authorList>
    </citation>
    <scope>NUCLEOTIDE SEQUENCE [LARGE SCALE GENOMIC DNA]</scope>
    <source>
        <strain evidence="5">CCUG 55608</strain>
    </source>
</reference>
<evidence type="ECO:0000256" key="2">
    <source>
        <dbReference type="ARBA" id="ARBA00022801"/>
    </source>
</evidence>
<dbReference type="InterPro" id="IPR029058">
    <property type="entry name" value="AB_hydrolase_fold"/>
</dbReference>
<dbReference type="Gene3D" id="3.40.50.1820">
    <property type="entry name" value="alpha/beta hydrolase"/>
    <property type="match status" value="1"/>
</dbReference>
<name>A0ABW3Q4J4_9BACT</name>
<dbReference type="PANTHER" id="PTHR43798">
    <property type="entry name" value="MONOACYLGLYCEROL LIPASE"/>
    <property type="match status" value="1"/>
</dbReference>
<comment type="similarity">
    <text evidence="1">Belongs to the peptidase S33 family.</text>
</comment>